<evidence type="ECO:0000313" key="3">
    <source>
        <dbReference type="Proteomes" id="UP000479000"/>
    </source>
</evidence>
<reference evidence="2 3" key="1">
    <citation type="submission" date="2020-02" db="EMBL/GenBank/DDBJ databases">
        <authorList>
            <person name="Ferguson B K."/>
        </authorList>
    </citation>
    <scope>NUCLEOTIDE SEQUENCE [LARGE SCALE GENOMIC DNA]</scope>
</reference>
<accession>A0A6H5GXI9</accession>
<feature type="compositionally biased region" description="Basic residues" evidence="1">
    <location>
        <begin position="1"/>
        <end position="11"/>
    </location>
</feature>
<dbReference type="Proteomes" id="UP000479000">
    <property type="component" value="Unassembled WGS sequence"/>
</dbReference>
<feature type="non-terminal residue" evidence="2">
    <location>
        <position position="1"/>
    </location>
</feature>
<protein>
    <submittedName>
        <fullName evidence="2">Uncharacterized protein</fullName>
    </submittedName>
</protein>
<dbReference type="AlphaFoldDB" id="A0A6H5GXI9"/>
<sequence length="70" mass="7871">RKKRIPRRRGMREKTAGFSGEKNDALERKKDEGFLKEYEIVGILENGAMKSYSNEGVASVVSMTYSAVLS</sequence>
<gene>
    <name evidence="2" type="ORF">NTEN_LOCUS13192</name>
</gene>
<dbReference type="EMBL" id="CADCXU010019849">
    <property type="protein sequence ID" value="CAB0007946.1"/>
    <property type="molecule type" value="Genomic_DNA"/>
</dbReference>
<keyword evidence="3" id="KW-1185">Reference proteome</keyword>
<evidence type="ECO:0000313" key="2">
    <source>
        <dbReference type="EMBL" id="CAB0007946.1"/>
    </source>
</evidence>
<proteinExistence type="predicted"/>
<organism evidence="2 3">
    <name type="scientific">Nesidiocoris tenuis</name>
    <dbReference type="NCBI Taxonomy" id="355587"/>
    <lineage>
        <taxon>Eukaryota</taxon>
        <taxon>Metazoa</taxon>
        <taxon>Ecdysozoa</taxon>
        <taxon>Arthropoda</taxon>
        <taxon>Hexapoda</taxon>
        <taxon>Insecta</taxon>
        <taxon>Pterygota</taxon>
        <taxon>Neoptera</taxon>
        <taxon>Paraneoptera</taxon>
        <taxon>Hemiptera</taxon>
        <taxon>Heteroptera</taxon>
        <taxon>Panheteroptera</taxon>
        <taxon>Cimicomorpha</taxon>
        <taxon>Miridae</taxon>
        <taxon>Dicyphina</taxon>
        <taxon>Nesidiocoris</taxon>
    </lineage>
</organism>
<evidence type="ECO:0000256" key="1">
    <source>
        <dbReference type="SAM" id="MobiDB-lite"/>
    </source>
</evidence>
<name>A0A6H5GXI9_9HEMI</name>
<feature type="region of interest" description="Disordered" evidence="1">
    <location>
        <begin position="1"/>
        <end position="23"/>
    </location>
</feature>